<proteinExistence type="predicted"/>
<accession>X1I818</accession>
<dbReference type="AlphaFoldDB" id="X1I818"/>
<organism evidence="1">
    <name type="scientific">marine sediment metagenome</name>
    <dbReference type="NCBI Taxonomy" id="412755"/>
    <lineage>
        <taxon>unclassified sequences</taxon>
        <taxon>metagenomes</taxon>
        <taxon>ecological metagenomes</taxon>
    </lineage>
</organism>
<sequence length="90" mass="10216">MSGEFWVINDEKVGMMRQKKINPSISEFRDNCIAILNPGTEVFVLWGSKSSDYKYCLVDTMRQKIQGWILATSITSAQKLKKNGAVEVLE</sequence>
<comment type="caution">
    <text evidence="1">The sequence shown here is derived from an EMBL/GenBank/DDBJ whole genome shotgun (WGS) entry which is preliminary data.</text>
</comment>
<gene>
    <name evidence="1" type="ORF">S03H2_53730</name>
</gene>
<evidence type="ECO:0000313" key="1">
    <source>
        <dbReference type="EMBL" id="GAH62249.1"/>
    </source>
</evidence>
<name>X1I818_9ZZZZ</name>
<reference evidence="1" key="1">
    <citation type="journal article" date="2014" name="Front. Microbiol.">
        <title>High frequency of phylogenetically diverse reductive dehalogenase-homologous genes in deep subseafloor sedimentary metagenomes.</title>
        <authorList>
            <person name="Kawai M."/>
            <person name="Futagami T."/>
            <person name="Toyoda A."/>
            <person name="Takaki Y."/>
            <person name="Nishi S."/>
            <person name="Hori S."/>
            <person name="Arai W."/>
            <person name="Tsubouchi T."/>
            <person name="Morono Y."/>
            <person name="Uchiyama I."/>
            <person name="Ito T."/>
            <person name="Fujiyama A."/>
            <person name="Inagaki F."/>
            <person name="Takami H."/>
        </authorList>
    </citation>
    <scope>NUCLEOTIDE SEQUENCE</scope>
    <source>
        <strain evidence="1">Expedition CK06-06</strain>
    </source>
</reference>
<protein>
    <submittedName>
        <fullName evidence="1">Uncharacterized protein</fullName>
    </submittedName>
</protein>
<dbReference type="EMBL" id="BARU01034208">
    <property type="protein sequence ID" value="GAH62249.1"/>
    <property type="molecule type" value="Genomic_DNA"/>
</dbReference>